<feature type="compositionally biased region" description="Basic residues" evidence="1">
    <location>
        <begin position="357"/>
        <end position="369"/>
    </location>
</feature>
<accession>A0A836BCV0</accession>
<protein>
    <recommendedName>
        <fullName evidence="4">Fucosyltransferase</fullName>
    </recommendedName>
</protein>
<proteinExistence type="predicted"/>
<evidence type="ECO:0008006" key="4">
    <source>
        <dbReference type="Google" id="ProtNLM"/>
    </source>
</evidence>
<evidence type="ECO:0000313" key="3">
    <source>
        <dbReference type="Proteomes" id="UP000613740"/>
    </source>
</evidence>
<comment type="caution">
    <text evidence="2">The sequence shown here is derived from an EMBL/GenBank/DDBJ whole genome shotgun (WGS) entry which is preliminary data.</text>
</comment>
<keyword evidence="3" id="KW-1185">Reference proteome</keyword>
<gene>
    <name evidence="2" type="ORF">HYH02_000439</name>
</gene>
<dbReference type="Proteomes" id="UP000613740">
    <property type="component" value="Unassembled WGS sequence"/>
</dbReference>
<name>A0A836BCV0_9CHLO</name>
<feature type="compositionally biased region" description="Basic and acidic residues" evidence="1">
    <location>
        <begin position="88"/>
        <end position="97"/>
    </location>
</feature>
<feature type="compositionally biased region" description="Low complexity" evidence="1">
    <location>
        <begin position="99"/>
        <end position="116"/>
    </location>
</feature>
<dbReference type="AlphaFoldDB" id="A0A836BCV0"/>
<feature type="region of interest" description="Disordered" evidence="1">
    <location>
        <begin position="88"/>
        <end position="162"/>
    </location>
</feature>
<organism evidence="2 3">
    <name type="scientific">Chlamydomonas schloesseri</name>
    <dbReference type="NCBI Taxonomy" id="2026947"/>
    <lineage>
        <taxon>Eukaryota</taxon>
        <taxon>Viridiplantae</taxon>
        <taxon>Chlorophyta</taxon>
        <taxon>core chlorophytes</taxon>
        <taxon>Chlorophyceae</taxon>
        <taxon>CS clade</taxon>
        <taxon>Chlamydomonadales</taxon>
        <taxon>Chlamydomonadaceae</taxon>
        <taxon>Chlamydomonas</taxon>
    </lineage>
</organism>
<dbReference type="EMBL" id="JAEHOD010000001">
    <property type="protein sequence ID" value="KAG2454598.1"/>
    <property type="molecule type" value="Genomic_DNA"/>
</dbReference>
<feature type="region of interest" description="Disordered" evidence="1">
    <location>
        <begin position="300"/>
        <end position="322"/>
    </location>
</feature>
<sequence>MSAPNAQVCGADLHADPEQLRARLRGRGLWGWFQFETSALRPHRDELTGLLALDEALGEALGEALDEALDYVMGADATLGGGGGCLRHEDSSCDSGRRGASSTATGDAASGVSTATEGADHDSGEALSSSNDHARAAATSRPLRDSPPFEIDGQQGGAWTDKSGVDFRVPLDWYGDALRALPLDSGRDVLWVCSDDRELALSGQVCGFRATSWPAAAAAAMEAAAAAAAGATVTKPGEAAVGEAPRQAPPGRATMRAAPWIQLVREHAVIADWFVMQRADVLLISNSTFSFTAAMLSQPRGSSHGPCAAGATATTSSGHSQALLRPDPTLAAFRPFDPWGELPLLPSAPVSSNHSVRQQHQKRQQQQKL</sequence>
<feature type="compositionally biased region" description="Low complexity" evidence="1">
    <location>
        <begin position="308"/>
        <end position="318"/>
    </location>
</feature>
<dbReference type="OrthoDB" id="544006at2759"/>
<reference evidence="2" key="1">
    <citation type="journal article" date="2020" name="bioRxiv">
        <title>Comparative genomics of Chlamydomonas.</title>
        <authorList>
            <person name="Craig R.J."/>
            <person name="Hasan A.R."/>
            <person name="Ness R.W."/>
            <person name="Keightley P.D."/>
        </authorList>
    </citation>
    <scope>NUCLEOTIDE SEQUENCE</scope>
    <source>
        <strain evidence="2">CCAP 11/173</strain>
    </source>
</reference>
<evidence type="ECO:0000313" key="2">
    <source>
        <dbReference type="EMBL" id="KAG2454598.1"/>
    </source>
</evidence>
<evidence type="ECO:0000256" key="1">
    <source>
        <dbReference type="SAM" id="MobiDB-lite"/>
    </source>
</evidence>
<feature type="region of interest" description="Disordered" evidence="1">
    <location>
        <begin position="344"/>
        <end position="369"/>
    </location>
</feature>